<dbReference type="Proteomes" id="UP001431783">
    <property type="component" value="Unassembled WGS sequence"/>
</dbReference>
<name>A0AAW1TQX5_9CUCU</name>
<sequence>MGKSEGATYRNQPIFFKTLPPIPYRTEQIKLNRVRPGHTSLTHDYLFSNEEPPKHNIFQTRLRIKHILIECPQHKKQKEDSKLDITLEKILVHNTDIQ</sequence>
<protein>
    <submittedName>
        <fullName evidence="1">Uncharacterized protein</fullName>
    </submittedName>
</protein>
<comment type="caution">
    <text evidence="1">The sequence shown here is derived from an EMBL/GenBank/DDBJ whole genome shotgun (WGS) entry which is preliminary data.</text>
</comment>
<accession>A0AAW1TQX5</accession>
<gene>
    <name evidence="1" type="ORF">WA026_009774</name>
</gene>
<evidence type="ECO:0000313" key="1">
    <source>
        <dbReference type="EMBL" id="KAK9870813.1"/>
    </source>
</evidence>
<keyword evidence="2" id="KW-1185">Reference proteome</keyword>
<dbReference type="EMBL" id="JARQZJ010000004">
    <property type="protein sequence ID" value="KAK9870813.1"/>
    <property type="molecule type" value="Genomic_DNA"/>
</dbReference>
<reference evidence="1 2" key="1">
    <citation type="submission" date="2023-03" db="EMBL/GenBank/DDBJ databases">
        <title>Genome insight into feeding habits of ladybird beetles.</title>
        <authorList>
            <person name="Li H.-S."/>
            <person name="Huang Y.-H."/>
            <person name="Pang H."/>
        </authorList>
    </citation>
    <scope>NUCLEOTIDE SEQUENCE [LARGE SCALE GENOMIC DNA]</scope>
    <source>
        <strain evidence="1">SYSU_2023b</strain>
        <tissue evidence="1">Whole body</tissue>
    </source>
</reference>
<dbReference type="AlphaFoldDB" id="A0AAW1TQX5"/>
<evidence type="ECO:0000313" key="2">
    <source>
        <dbReference type="Proteomes" id="UP001431783"/>
    </source>
</evidence>
<proteinExistence type="predicted"/>
<organism evidence="1 2">
    <name type="scientific">Henosepilachna vigintioctopunctata</name>
    <dbReference type="NCBI Taxonomy" id="420089"/>
    <lineage>
        <taxon>Eukaryota</taxon>
        <taxon>Metazoa</taxon>
        <taxon>Ecdysozoa</taxon>
        <taxon>Arthropoda</taxon>
        <taxon>Hexapoda</taxon>
        <taxon>Insecta</taxon>
        <taxon>Pterygota</taxon>
        <taxon>Neoptera</taxon>
        <taxon>Endopterygota</taxon>
        <taxon>Coleoptera</taxon>
        <taxon>Polyphaga</taxon>
        <taxon>Cucujiformia</taxon>
        <taxon>Coccinelloidea</taxon>
        <taxon>Coccinellidae</taxon>
        <taxon>Epilachninae</taxon>
        <taxon>Epilachnini</taxon>
        <taxon>Henosepilachna</taxon>
    </lineage>
</organism>